<dbReference type="PRINTS" id="PR01001">
    <property type="entry name" value="FADG3PDH"/>
</dbReference>
<dbReference type="EMBL" id="BRXS01000001">
    <property type="protein sequence ID" value="GLC24034.1"/>
    <property type="molecule type" value="Genomic_DNA"/>
</dbReference>
<dbReference type="InterPro" id="IPR000447">
    <property type="entry name" value="G3P_DH_FAD-dep"/>
</dbReference>
<dbReference type="AlphaFoldDB" id="A0AA37Q035"/>
<comment type="catalytic activity">
    <reaction evidence="6">
        <text>a quinone + sn-glycerol 3-phosphate = dihydroxyacetone phosphate + a quinol</text>
        <dbReference type="Rhea" id="RHEA:18977"/>
        <dbReference type="ChEBI" id="CHEBI:24646"/>
        <dbReference type="ChEBI" id="CHEBI:57597"/>
        <dbReference type="ChEBI" id="CHEBI:57642"/>
        <dbReference type="ChEBI" id="CHEBI:132124"/>
        <dbReference type="EC" id="1.1.5.3"/>
    </reaction>
</comment>
<dbReference type="GO" id="GO:0009331">
    <property type="term" value="C:glycerol-3-phosphate dehydrogenase (FAD) complex"/>
    <property type="evidence" value="ECO:0007669"/>
    <property type="project" value="UniProtKB-UniRule"/>
</dbReference>
<organism evidence="9 10">
    <name type="scientific">Roseisolibacter agri</name>
    <dbReference type="NCBI Taxonomy" id="2014610"/>
    <lineage>
        <taxon>Bacteria</taxon>
        <taxon>Pseudomonadati</taxon>
        <taxon>Gemmatimonadota</taxon>
        <taxon>Gemmatimonadia</taxon>
        <taxon>Gemmatimonadales</taxon>
        <taxon>Gemmatimonadaceae</taxon>
        <taxon>Roseisolibacter</taxon>
    </lineage>
</organism>
<evidence type="ECO:0000259" key="8">
    <source>
        <dbReference type="Pfam" id="PF16901"/>
    </source>
</evidence>
<reference evidence="9" key="1">
    <citation type="submission" date="2022-08" db="EMBL/GenBank/DDBJ databases">
        <title>Draft genome sequencing of Roseisolibacter agri AW1220.</title>
        <authorList>
            <person name="Tobiishi Y."/>
            <person name="Tonouchi A."/>
        </authorList>
    </citation>
    <scope>NUCLEOTIDE SEQUENCE</scope>
    <source>
        <strain evidence="9">AW1220</strain>
    </source>
</reference>
<accession>A0AA37Q035</accession>
<dbReference type="Gene3D" id="3.50.50.60">
    <property type="entry name" value="FAD/NAD(P)-binding domain"/>
    <property type="match status" value="1"/>
</dbReference>
<dbReference type="EC" id="1.1.5.3" evidence="6"/>
<dbReference type="GO" id="GO:0004368">
    <property type="term" value="F:glycerol-3-phosphate dehydrogenase (quinone) activity"/>
    <property type="evidence" value="ECO:0007669"/>
    <property type="project" value="UniProtKB-EC"/>
</dbReference>
<protein>
    <recommendedName>
        <fullName evidence="6">Glycerol-3-phosphate dehydrogenase</fullName>
        <ecNumber evidence="6">1.1.5.3</ecNumber>
    </recommendedName>
</protein>
<evidence type="ECO:0000313" key="9">
    <source>
        <dbReference type="EMBL" id="GLC24034.1"/>
    </source>
</evidence>
<feature type="domain" description="Alpha-glycerophosphate oxidase C-terminal" evidence="8">
    <location>
        <begin position="405"/>
        <end position="524"/>
    </location>
</feature>
<comment type="caution">
    <text evidence="9">The sequence shown here is derived from an EMBL/GenBank/DDBJ whole genome shotgun (WGS) entry which is preliminary data.</text>
</comment>
<dbReference type="Gene3D" id="1.10.8.870">
    <property type="entry name" value="Alpha-glycerophosphate oxidase, cap domain"/>
    <property type="match status" value="1"/>
</dbReference>
<dbReference type="InterPro" id="IPR038299">
    <property type="entry name" value="DAO_C_sf"/>
</dbReference>
<evidence type="ECO:0000256" key="2">
    <source>
        <dbReference type="ARBA" id="ARBA00007330"/>
    </source>
</evidence>
<evidence type="ECO:0000256" key="1">
    <source>
        <dbReference type="ARBA" id="ARBA00001974"/>
    </source>
</evidence>
<name>A0AA37Q035_9BACT</name>
<keyword evidence="5 6" id="KW-0560">Oxidoreductase</keyword>
<dbReference type="InterPro" id="IPR036188">
    <property type="entry name" value="FAD/NAD-bd_sf"/>
</dbReference>
<keyword evidence="10" id="KW-1185">Reference proteome</keyword>
<dbReference type="PROSITE" id="PS00978">
    <property type="entry name" value="FAD_G3PDH_2"/>
    <property type="match status" value="1"/>
</dbReference>
<evidence type="ECO:0000313" key="10">
    <source>
        <dbReference type="Proteomes" id="UP001161325"/>
    </source>
</evidence>
<evidence type="ECO:0000256" key="3">
    <source>
        <dbReference type="ARBA" id="ARBA00022630"/>
    </source>
</evidence>
<comment type="similarity">
    <text evidence="2 6">Belongs to the FAD-dependent glycerol-3-phosphate dehydrogenase family.</text>
</comment>
<keyword evidence="3 6" id="KW-0285">Flavoprotein</keyword>
<evidence type="ECO:0000256" key="4">
    <source>
        <dbReference type="ARBA" id="ARBA00022827"/>
    </source>
</evidence>
<dbReference type="SUPFAM" id="SSF51905">
    <property type="entry name" value="FAD/NAD(P)-binding domain"/>
    <property type="match status" value="1"/>
</dbReference>
<dbReference type="Pfam" id="PF16901">
    <property type="entry name" value="DAO_C"/>
    <property type="match status" value="1"/>
</dbReference>
<gene>
    <name evidence="9" type="ORF">rosag_05470</name>
</gene>
<dbReference type="Gene3D" id="3.30.9.10">
    <property type="entry name" value="D-Amino Acid Oxidase, subunit A, domain 2"/>
    <property type="match status" value="1"/>
</dbReference>
<evidence type="ECO:0000256" key="6">
    <source>
        <dbReference type="RuleBase" id="RU361217"/>
    </source>
</evidence>
<evidence type="ECO:0000256" key="5">
    <source>
        <dbReference type="ARBA" id="ARBA00023002"/>
    </source>
</evidence>
<dbReference type="PROSITE" id="PS00977">
    <property type="entry name" value="FAD_G3PDH_1"/>
    <property type="match status" value="1"/>
</dbReference>
<dbReference type="PANTHER" id="PTHR11985">
    <property type="entry name" value="GLYCEROL-3-PHOSPHATE DEHYDROGENASE"/>
    <property type="match status" value="1"/>
</dbReference>
<dbReference type="InterPro" id="IPR031656">
    <property type="entry name" value="DAO_C"/>
</dbReference>
<sequence>MTDRAAALSTLATTRFDLLVVGGGITGAGVARDAALRGLRVALVERDDFAAGTSSRSSRLVHGGIRYLEHGHLGLVFEASRERRILLRTAPHLVRPLAFTWPVYRGARVPRWQLLAGLALYDGLALFRNVALHRPLGVGGVLAREPALARDGLLGGATYWDAATDDARLTLATVLDAVQAGACVLNHAEVRALDLPSRDGDPVRVRVVDALTDATVEATTRVVVNAAGPWGDAVRRMVEPSGANGVLGAKGVHVAVPASRVGNHGAVTLLSPVDGRVMFVLPAGPCTIVGTTETPAERGPDEVRATEADVAYLLRSANGFFPDARLERADVISAWAGIRPLAAAARGAQRSGGTTATSREHVIERDPRGLVTVSGGKLTTYRAMAAQVVDAAAPLLSGRDVRRRSRTHARPLPGGVLAPDEQRQARIAIGDDLVADRLVQAHGSRWRDVWALAAREPRLAARIDAALPYVGAELVHAVTRELACTLADLLVRRTPVAFETRDAGRAAARVAAPLVAPLLGWDDAAVARALADYDREAARLFGVDP</sequence>
<dbReference type="Proteomes" id="UP001161325">
    <property type="component" value="Unassembled WGS sequence"/>
</dbReference>
<dbReference type="GO" id="GO:0046168">
    <property type="term" value="P:glycerol-3-phosphate catabolic process"/>
    <property type="evidence" value="ECO:0007669"/>
    <property type="project" value="TreeGrafter"/>
</dbReference>
<dbReference type="RefSeq" id="WP_284348480.1">
    <property type="nucleotide sequence ID" value="NZ_BRXS01000001.1"/>
</dbReference>
<dbReference type="Pfam" id="PF01266">
    <property type="entry name" value="DAO"/>
    <property type="match status" value="1"/>
</dbReference>
<dbReference type="InterPro" id="IPR006076">
    <property type="entry name" value="FAD-dep_OxRdtase"/>
</dbReference>
<evidence type="ECO:0000259" key="7">
    <source>
        <dbReference type="Pfam" id="PF01266"/>
    </source>
</evidence>
<keyword evidence="4" id="KW-0274">FAD</keyword>
<comment type="cofactor">
    <cofactor evidence="1 6">
        <name>FAD</name>
        <dbReference type="ChEBI" id="CHEBI:57692"/>
    </cofactor>
</comment>
<proteinExistence type="inferred from homology"/>
<dbReference type="PANTHER" id="PTHR11985:SF15">
    <property type="entry name" value="GLYCEROL-3-PHOSPHATE DEHYDROGENASE, MITOCHONDRIAL"/>
    <property type="match status" value="1"/>
</dbReference>
<feature type="domain" description="FAD dependent oxidoreductase" evidence="7">
    <location>
        <begin position="17"/>
        <end position="377"/>
    </location>
</feature>
<dbReference type="SUPFAM" id="SSF54373">
    <property type="entry name" value="FAD-linked reductases, C-terminal domain"/>
    <property type="match status" value="1"/>
</dbReference>